<name>A0A0W8FNT4_9ZZZZ</name>
<evidence type="ECO:0000256" key="1">
    <source>
        <dbReference type="ARBA" id="ARBA00004141"/>
    </source>
</evidence>
<proteinExistence type="predicted"/>
<evidence type="ECO:0000259" key="6">
    <source>
        <dbReference type="PROSITE" id="PS50928"/>
    </source>
</evidence>
<evidence type="ECO:0000256" key="3">
    <source>
        <dbReference type="ARBA" id="ARBA00022989"/>
    </source>
</evidence>
<dbReference type="GO" id="GO:0016020">
    <property type="term" value="C:membrane"/>
    <property type="evidence" value="ECO:0007669"/>
    <property type="project" value="UniProtKB-SubCell"/>
</dbReference>
<sequence>MELIIQGIVKAFELIVSFDPEVLGITWLSLKISGTATLISLFIGVSIGTAVALNNFYGKRLVISLINTGMGLPPVVVGLFVTILIWRNGPFGFLEILYTPTAIIIAQAIIATPIVMGISLASIQNLSPNLRLQILSLGASRLQMVWVLIKEARLPLLAAVMAGFGGVISEVGASIMVGGNIKGYSRVLTTATVMETGKGNFDVAIALGIILLLLSFIVNYLLTQIQQRQHLR</sequence>
<evidence type="ECO:0000256" key="5">
    <source>
        <dbReference type="SAM" id="Phobius"/>
    </source>
</evidence>
<keyword evidence="2 5" id="KW-0812">Transmembrane</keyword>
<dbReference type="Pfam" id="PF00528">
    <property type="entry name" value="BPD_transp_1"/>
    <property type="match status" value="1"/>
</dbReference>
<dbReference type="NCBIfam" id="NF038017">
    <property type="entry name" value="ABC_perm1"/>
    <property type="match status" value="1"/>
</dbReference>
<evidence type="ECO:0000256" key="2">
    <source>
        <dbReference type="ARBA" id="ARBA00022692"/>
    </source>
</evidence>
<accession>A0A0W8FNT4</accession>
<protein>
    <submittedName>
        <fullName evidence="7">Abc-type tungstate transport system, permease protein</fullName>
    </submittedName>
</protein>
<feature type="transmembrane region" description="Helical" evidence="5">
    <location>
        <begin position="201"/>
        <end position="222"/>
    </location>
</feature>
<keyword evidence="4 5" id="KW-0472">Membrane</keyword>
<reference evidence="7" key="1">
    <citation type="journal article" date="2015" name="Proc. Natl. Acad. Sci. U.S.A.">
        <title>Networks of energetic and metabolic interactions define dynamics in microbial communities.</title>
        <authorList>
            <person name="Embree M."/>
            <person name="Liu J.K."/>
            <person name="Al-Bassam M.M."/>
            <person name="Zengler K."/>
        </authorList>
    </citation>
    <scope>NUCLEOTIDE SEQUENCE</scope>
</reference>
<dbReference type="SUPFAM" id="SSF161098">
    <property type="entry name" value="MetI-like"/>
    <property type="match status" value="1"/>
</dbReference>
<dbReference type="CDD" id="cd06261">
    <property type="entry name" value="TM_PBP2"/>
    <property type="match status" value="1"/>
</dbReference>
<keyword evidence="3 5" id="KW-1133">Transmembrane helix</keyword>
<evidence type="ECO:0000313" key="7">
    <source>
        <dbReference type="EMBL" id="KUG22544.1"/>
    </source>
</evidence>
<dbReference type="GO" id="GO:0055085">
    <property type="term" value="P:transmembrane transport"/>
    <property type="evidence" value="ECO:0007669"/>
    <property type="project" value="InterPro"/>
</dbReference>
<comment type="caution">
    <text evidence="7">The sequence shown here is derived from an EMBL/GenBank/DDBJ whole genome shotgun (WGS) entry which is preliminary data.</text>
</comment>
<feature type="transmembrane region" description="Helical" evidence="5">
    <location>
        <begin position="154"/>
        <end position="181"/>
    </location>
</feature>
<gene>
    <name evidence="7" type="ORF">ASZ90_007663</name>
</gene>
<feature type="transmembrane region" description="Helical" evidence="5">
    <location>
        <begin position="32"/>
        <end position="53"/>
    </location>
</feature>
<feature type="transmembrane region" description="Helical" evidence="5">
    <location>
        <begin position="98"/>
        <end position="123"/>
    </location>
</feature>
<comment type="subcellular location">
    <subcellularLocation>
        <location evidence="1">Membrane</location>
        <topology evidence="1">Multi-pass membrane protein</topology>
    </subcellularLocation>
</comment>
<dbReference type="InterPro" id="IPR049783">
    <property type="entry name" value="ABC_perm_TupB-like"/>
</dbReference>
<dbReference type="PANTHER" id="PTHR43632:SF1">
    <property type="entry name" value="PERMEASE COMPONENT OF TUNGSTATE ABC TRANSPORTER"/>
    <property type="match status" value="1"/>
</dbReference>
<feature type="domain" description="ABC transmembrane type-1" evidence="6">
    <location>
        <begin position="26"/>
        <end position="222"/>
    </location>
</feature>
<dbReference type="InterPro" id="IPR000515">
    <property type="entry name" value="MetI-like"/>
</dbReference>
<dbReference type="AlphaFoldDB" id="A0A0W8FNT4"/>
<feature type="transmembrane region" description="Helical" evidence="5">
    <location>
        <begin position="65"/>
        <end position="86"/>
    </location>
</feature>
<organism evidence="7">
    <name type="scientific">hydrocarbon metagenome</name>
    <dbReference type="NCBI Taxonomy" id="938273"/>
    <lineage>
        <taxon>unclassified sequences</taxon>
        <taxon>metagenomes</taxon>
        <taxon>ecological metagenomes</taxon>
    </lineage>
</organism>
<dbReference type="InterPro" id="IPR035906">
    <property type="entry name" value="MetI-like_sf"/>
</dbReference>
<evidence type="ECO:0000256" key="4">
    <source>
        <dbReference type="ARBA" id="ARBA00023136"/>
    </source>
</evidence>
<dbReference type="EMBL" id="LNQE01000957">
    <property type="protein sequence ID" value="KUG22544.1"/>
    <property type="molecule type" value="Genomic_DNA"/>
</dbReference>
<dbReference type="Gene3D" id="1.10.3720.10">
    <property type="entry name" value="MetI-like"/>
    <property type="match status" value="1"/>
</dbReference>
<dbReference type="PROSITE" id="PS50928">
    <property type="entry name" value="ABC_TM1"/>
    <property type="match status" value="1"/>
</dbReference>
<dbReference type="PANTHER" id="PTHR43632">
    <property type="entry name" value="PERMEASE COMPONENT OF TUNGSTATE ABC TRANSPORTER"/>
    <property type="match status" value="1"/>
</dbReference>